<accession>A0A2G5SQG9</accession>
<reference evidence="3" key="1">
    <citation type="submission" date="2017-10" db="EMBL/GenBank/DDBJ databases">
        <title>Rapid genome shrinkage in a self-fertile nematode reveals novel sperm competition proteins.</title>
        <authorList>
            <person name="Yin D."/>
            <person name="Schwarz E.M."/>
            <person name="Thomas C.G."/>
            <person name="Felde R.L."/>
            <person name="Korf I.F."/>
            <person name="Cutter A.D."/>
            <person name="Schartner C.M."/>
            <person name="Ralston E.J."/>
            <person name="Meyer B.J."/>
            <person name="Haag E.S."/>
        </authorList>
    </citation>
    <scope>NUCLEOTIDE SEQUENCE [LARGE SCALE GENOMIC DNA]</scope>
    <source>
        <strain evidence="3">JU1422</strain>
    </source>
</reference>
<gene>
    <name evidence="2" type="primary">Cnig_chr_X.g23545</name>
    <name evidence="2" type="ORF">B9Z55_023545</name>
</gene>
<evidence type="ECO:0000256" key="1">
    <source>
        <dbReference type="SAM" id="MobiDB-lite"/>
    </source>
</evidence>
<name>A0A2G5SQG9_9PELO</name>
<comment type="caution">
    <text evidence="2">The sequence shown here is derived from an EMBL/GenBank/DDBJ whole genome shotgun (WGS) entry which is preliminary data.</text>
</comment>
<dbReference type="AlphaFoldDB" id="A0A2G5SQG9"/>
<feature type="compositionally biased region" description="Polar residues" evidence="1">
    <location>
        <begin position="61"/>
        <end position="80"/>
    </location>
</feature>
<keyword evidence="3" id="KW-1185">Reference proteome</keyword>
<feature type="region of interest" description="Disordered" evidence="1">
    <location>
        <begin position="17"/>
        <end position="43"/>
    </location>
</feature>
<feature type="compositionally biased region" description="Polar residues" evidence="1">
    <location>
        <begin position="24"/>
        <end position="34"/>
    </location>
</feature>
<evidence type="ECO:0000313" key="2">
    <source>
        <dbReference type="EMBL" id="PIC17228.1"/>
    </source>
</evidence>
<dbReference type="EMBL" id="PDUG01000006">
    <property type="protein sequence ID" value="PIC17228.1"/>
    <property type="molecule type" value="Genomic_DNA"/>
</dbReference>
<sequence>MEKSVAVSSTSSIASFTAGATLFNPESHTSDISNSKAATSSDSIATSIKQNVLKIEKAEKTPTTSLKTPAQLSDPESQQPVIPCTREDE</sequence>
<proteinExistence type="predicted"/>
<protein>
    <submittedName>
        <fullName evidence="2">Uncharacterized protein</fullName>
    </submittedName>
</protein>
<organism evidence="2 3">
    <name type="scientific">Caenorhabditis nigoni</name>
    <dbReference type="NCBI Taxonomy" id="1611254"/>
    <lineage>
        <taxon>Eukaryota</taxon>
        <taxon>Metazoa</taxon>
        <taxon>Ecdysozoa</taxon>
        <taxon>Nematoda</taxon>
        <taxon>Chromadorea</taxon>
        <taxon>Rhabditida</taxon>
        <taxon>Rhabditina</taxon>
        <taxon>Rhabditomorpha</taxon>
        <taxon>Rhabditoidea</taxon>
        <taxon>Rhabditidae</taxon>
        <taxon>Peloderinae</taxon>
        <taxon>Caenorhabditis</taxon>
    </lineage>
</organism>
<feature type="region of interest" description="Disordered" evidence="1">
    <location>
        <begin position="55"/>
        <end position="89"/>
    </location>
</feature>
<evidence type="ECO:0000313" key="3">
    <source>
        <dbReference type="Proteomes" id="UP000230233"/>
    </source>
</evidence>
<dbReference type="Proteomes" id="UP000230233">
    <property type="component" value="Chromosome X"/>
</dbReference>